<dbReference type="PRINTS" id="PR00773">
    <property type="entry name" value="GRPEPROTEIN"/>
</dbReference>
<keyword evidence="4 10" id="KW-0963">Cytoplasm</keyword>
<dbReference type="CDD" id="cd00446">
    <property type="entry name" value="GrpE"/>
    <property type="match status" value="1"/>
</dbReference>
<evidence type="ECO:0000256" key="4">
    <source>
        <dbReference type="ARBA" id="ARBA00022490"/>
    </source>
</evidence>
<dbReference type="InterPro" id="IPR000740">
    <property type="entry name" value="GrpE"/>
</dbReference>
<evidence type="ECO:0000313" key="13">
    <source>
        <dbReference type="EMBL" id="AMB94737.1"/>
    </source>
</evidence>
<evidence type="ECO:0000256" key="1">
    <source>
        <dbReference type="ARBA" id="ARBA00004496"/>
    </source>
</evidence>
<dbReference type="PANTHER" id="PTHR21237:SF23">
    <property type="entry name" value="GRPE PROTEIN HOMOLOG, MITOCHONDRIAL"/>
    <property type="match status" value="1"/>
</dbReference>
<dbReference type="GO" id="GO:0051082">
    <property type="term" value="F:unfolded protein binding"/>
    <property type="evidence" value="ECO:0007669"/>
    <property type="project" value="TreeGrafter"/>
</dbReference>
<evidence type="ECO:0000256" key="8">
    <source>
        <dbReference type="ARBA" id="ARBA00072274"/>
    </source>
</evidence>
<feature type="compositionally biased region" description="Acidic residues" evidence="12">
    <location>
        <begin position="20"/>
        <end position="34"/>
    </location>
</feature>
<evidence type="ECO:0000256" key="12">
    <source>
        <dbReference type="SAM" id="MobiDB-lite"/>
    </source>
</evidence>
<dbReference type="EMBL" id="CP014160">
    <property type="protein sequence ID" value="AMB94737.1"/>
    <property type="molecule type" value="Genomic_DNA"/>
</dbReference>
<dbReference type="GeneID" id="92904047"/>
<reference evidence="13 15" key="1">
    <citation type="journal article" date="2016" name="Genome Announc.">
        <title>Complete Genome Sequences of Aerococcus christensenii CCUG 28831T, Aerococcus sanguinicola CCUG 43001T, Aerococcus urinae CCUG 36881T, Aerococcus urinaeequi CCUG 28094T, Aerococcus urinaehominis CCUG 42038 BT, and Aerococcus viridans CCUG 4311T.</title>
        <authorList>
            <person name="Carkaci D."/>
            <person name="Dargis R."/>
            <person name="Nielsen X.C."/>
            <person name="Skovgaard O."/>
            <person name="Fuursted K."/>
            <person name="Christensen J.J."/>
        </authorList>
    </citation>
    <scope>NUCLEOTIDE SEQUENCE [LARGE SCALE GENOMIC DNA]</scope>
    <source>
        <strain evidence="13 15">CCUG43001</strain>
    </source>
</reference>
<keyword evidence="5 10" id="KW-0346">Stress response</keyword>
<evidence type="ECO:0000256" key="3">
    <source>
        <dbReference type="ARBA" id="ARBA00011738"/>
    </source>
</evidence>
<evidence type="ECO:0000256" key="2">
    <source>
        <dbReference type="ARBA" id="ARBA00009054"/>
    </source>
</evidence>
<feature type="region of interest" description="Disordered" evidence="12">
    <location>
        <begin position="1"/>
        <end position="43"/>
    </location>
</feature>
<dbReference type="KEGG" id="asan:AWM72_08195"/>
<dbReference type="Proteomes" id="UP000069912">
    <property type="component" value="Chromosome"/>
</dbReference>
<organism evidence="13 15">
    <name type="scientific">Aerococcus sanguinicola</name>
    <dbReference type="NCBI Taxonomy" id="119206"/>
    <lineage>
        <taxon>Bacteria</taxon>
        <taxon>Bacillati</taxon>
        <taxon>Bacillota</taxon>
        <taxon>Bacilli</taxon>
        <taxon>Lactobacillales</taxon>
        <taxon>Aerococcaceae</taxon>
        <taxon>Aerococcus</taxon>
    </lineage>
</organism>
<dbReference type="RefSeq" id="WP_067976124.1">
    <property type="nucleotide sequence ID" value="NZ_CAJHKM010000002.1"/>
</dbReference>
<dbReference type="EMBL" id="PKGY01000001">
    <property type="protein sequence ID" value="PKZ23261.1"/>
    <property type="molecule type" value="Genomic_DNA"/>
</dbReference>
<evidence type="ECO:0000256" key="11">
    <source>
        <dbReference type="RuleBase" id="RU004478"/>
    </source>
</evidence>
<dbReference type="PANTHER" id="PTHR21237">
    <property type="entry name" value="GRPE PROTEIN"/>
    <property type="match status" value="1"/>
</dbReference>
<reference evidence="15" key="2">
    <citation type="submission" date="2016-01" db="EMBL/GenBank/DDBJ databases">
        <title>Six Aerococcus type strain genome sequencing and assembly using PacBio and Illumina Hiseq.</title>
        <authorList>
            <person name="Carkaci D."/>
            <person name="Dargis R."/>
            <person name="Nielsen X.C."/>
            <person name="Skovgaard O."/>
            <person name="Fuursted K."/>
            <person name="Christensen J.J."/>
        </authorList>
    </citation>
    <scope>NUCLEOTIDE SEQUENCE [LARGE SCALE GENOMIC DNA]</scope>
    <source>
        <strain evidence="15">CCUG43001</strain>
    </source>
</reference>
<dbReference type="InterPro" id="IPR009012">
    <property type="entry name" value="GrpE_head"/>
</dbReference>
<dbReference type="NCBIfam" id="NF010759">
    <property type="entry name" value="PRK14162.1"/>
    <property type="match status" value="1"/>
</dbReference>
<dbReference type="GO" id="GO:0042803">
    <property type="term" value="F:protein homodimerization activity"/>
    <property type="evidence" value="ECO:0007669"/>
    <property type="project" value="InterPro"/>
</dbReference>
<dbReference type="GO" id="GO:0051087">
    <property type="term" value="F:protein-folding chaperone binding"/>
    <property type="evidence" value="ECO:0007669"/>
    <property type="project" value="InterPro"/>
</dbReference>
<evidence type="ECO:0000256" key="6">
    <source>
        <dbReference type="ARBA" id="ARBA00023186"/>
    </source>
</evidence>
<dbReference type="SUPFAM" id="SSF58014">
    <property type="entry name" value="Coiled-coil domain of nucleotide exchange factor GrpE"/>
    <property type="match status" value="1"/>
</dbReference>
<sequence length="189" mass="21292">MSDQEKDFETKEEKEKVSNEEVDEQTETNEENIEKEESQADPVAELEDKIAQKDDQILRLSAEIKNIQRRNANERQDAAKYRSQSLAQAILPSLDNLERALAIEADDEASNNLKKGVEMVHQSLLEALKAEGVEVIDPVGEAFDPNFHQSVSSVPAEEGQEAEEIVEVYQKGYVLKDRVLRPAMVIIAQ</sequence>
<comment type="subunit">
    <text evidence="3 10">Homodimer.</text>
</comment>
<dbReference type="Pfam" id="PF01025">
    <property type="entry name" value="GrpE"/>
    <property type="match status" value="1"/>
</dbReference>
<comment type="subcellular location">
    <subcellularLocation>
        <location evidence="1 10">Cytoplasm</location>
    </subcellularLocation>
</comment>
<feature type="compositionally biased region" description="Basic and acidic residues" evidence="12">
    <location>
        <begin position="1"/>
        <end position="19"/>
    </location>
</feature>
<dbReference type="GO" id="GO:0005737">
    <property type="term" value="C:cytoplasm"/>
    <property type="evidence" value="ECO:0007669"/>
    <property type="project" value="UniProtKB-SubCell"/>
</dbReference>
<dbReference type="AlphaFoldDB" id="A0A0X8FCH7"/>
<proteinExistence type="inferred from homology"/>
<keyword evidence="15" id="KW-1185">Reference proteome</keyword>
<dbReference type="GO" id="GO:0000774">
    <property type="term" value="F:adenyl-nucleotide exchange factor activity"/>
    <property type="evidence" value="ECO:0007669"/>
    <property type="project" value="InterPro"/>
</dbReference>
<dbReference type="Gene3D" id="3.90.20.20">
    <property type="match status" value="1"/>
</dbReference>
<dbReference type="OrthoDB" id="9812586at2"/>
<evidence type="ECO:0000313" key="16">
    <source>
        <dbReference type="Proteomes" id="UP000234239"/>
    </source>
</evidence>
<evidence type="ECO:0000256" key="9">
    <source>
        <dbReference type="ARBA" id="ARBA00076414"/>
    </source>
</evidence>
<gene>
    <name evidence="10" type="primary">grpE</name>
    <name evidence="13" type="ORF">AWM72_08195</name>
    <name evidence="14" type="ORF">CYJ28_01555</name>
</gene>
<keyword evidence="6 10" id="KW-0143">Chaperone</keyword>
<dbReference type="GO" id="GO:0006457">
    <property type="term" value="P:protein folding"/>
    <property type="evidence" value="ECO:0007669"/>
    <property type="project" value="InterPro"/>
</dbReference>
<evidence type="ECO:0000256" key="7">
    <source>
        <dbReference type="ARBA" id="ARBA00053401"/>
    </source>
</evidence>
<accession>A0A0X8FCH7</accession>
<evidence type="ECO:0000313" key="15">
    <source>
        <dbReference type="Proteomes" id="UP000069912"/>
    </source>
</evidence>
<dbReference type="FunFam" id="2.30.22.10:FF:000001">
    <property type="entry name" value="Protein GrpE"/>
    <property type="match status" value="1"/>
</dbReference>
<comment type="similarity">
    <text evidence="2 10 11">Belongs to the GrpE family.</text>
</comment>
<dbReference type="InterPro" id="IPR013805">
    <property type="entry name" value="GrpE_CC"/>
</dbReference>
<name>A0A0X8FCH7_9LACT</name>
<dbReference type="Gene3D" id="2.30.22.10">
    <property type="entry name" value="Head domain of nucleotide exchange factor GrpE"/>
    <property type="match status" value="1"/>
</dbReference>
<reference evidence="14 16" key="3">
    <citation type="submission" date="2017-12" db="EMBL/GenBank/DDBJ databases">
        <title>Phylogenetic diversity of female urinary microbiome.</title>
        <authorList>
            <person name="Thomas-White K."/>
            <person name="Wolfe A.J."/>
        </authorList>
    </citation>
    <scope>NUCLEOTIDE SEQUENCE [LARGE SCALE GENOMIC DNA]</scope>
    <source>
        <strain evidence="14 16">UMB0139</strain>
    </source>
</reference>
<evidence type="ECO:0000313" key="14">
    <source>
        <dbReference type="EMBL" id="PKZ23261.1"/>
    </source>
</evidence>
<evidence type="ECO:0000256" key="10">
    <source>
        <dbReference type="HAMAP-Rule" id="MF_01151"/>
    </source>
</evidence>
<dbReference type="HAMAP" id="MF_01151">
    <property type="entry name" value="GrpE"/>
    <property type="match status" value="1"/>
</dbReference>
<comment type="function">
    <text evidence="7 10">Participates actively in the response to hyperosmotic and heat shock by preventing the aggregation of stress-denatured proteins, in association with DnaK and GrpE. It is the nucleotide exchange factor for DnaK and may function as a thermosensor. Unfolded proteins bind initially to DnaJ; upon interaction with the DnaJ-bound protein, DnaK hydrolyzes its bound ATP, resulting in the formation of a stable complex. GrpE releases ADP from DnaK; ATP binding to DnaK triggers the release of the substrate protein, thus completing the reaction cycle. Several rounds of ATP-dependent interactions between DnaJ, DnaK and GrpE are required for fully efficient folding.</text>
</comment>
<evidence type="ECO:0000256" key="5">
    <source>
        <dbReference type="ARBA" id="ARBA00023016"/>
    </source>
</evidence>
<dbReference type="Proteomes" id="UP000234239">
    <property type="component" value="Unassembled WGS sequence"/>
</dbReference>
<dbReference type="NCBIfam" id="NF010738">
    <property type="entry name" value="PRK14140.1"/>
    <property type="match status" value="1"/>
</dbReference>
<dbReference type="SUPFAM" id="SSF51064">
    <property type="entry name" value="Head domain of nucleotide exchange factor GrpE"/>
    <property type="match status" value="1"/>
</dbReference>
<protein>
    <recommendedName>
        <fullName evidence="8 10">Protein GrpE</fullName>
    </recommendedName>
    <alternativeName>
        <fullName evidence="9 10">HSP-70 cofactor</fullName>
    </alternativeName>
</protein>